<dbReference type="EMBL" id="JAHRHJ020003813">
    <property type="protein sequence ID" value="KAH9289443.1"/>
    <property type="molecule type" value="Genomic_DNA"/>
</dbReference>
<proteinExistence type="inferred from homology"/>
<sequence>MGLEQTTHQSTEYYCKLKNETYDHVQLEENVLNCTDLSDYLTAQDLPNKDPKTTYTRPDLGLRVACESEKENRIRNIRPSHLVVDGFTPATGSSPYVFHGATSPPTTPSGRCKSPFVPSFKSVTKVLAFPSFLWAKVDAFIDRLNRWTKSADSLAEHFWAHIKLGGSVSETVWGKVSLGTKIVTEGGVDNLFKLSFSVGPREKLVKTSSCYLSTSTGPIAGLLFISTEKIAFCSDRPLSFTSPNKKTACTYYRVAIPLGRAGSVNQYENMNKPSEKYIQIQTVDDHEFWLMGFVNYKKALKHLQQAIRSH</sequence>
<comment type="similarity">
    <text evidence="1">Belongs to the GEM family.</text>
</comment>
<reference evidence="3 4" key="1">
    <citation type="journal article" date="2021" name="Nat. Plants">
        <title>The Taxus genome provides insights into paclitaxel biosynthesis.</title>
        <authorList>
            <person name="Xiong X."/>
            <person name="Gou J."/>
            <person name="Liao Q."/>
            <person name="Li Y."/>
            <person name="Zhou Q."/>
            <person name="Bi G."/>
            <person name="Li C."/>
            <person name="Du R."/>
            <person name="Wang X."/>
            <person name="Sun T."/>
            <person name="Guo L."/>
            <person name="Liang H."/>
            <person name="Lu P."/>
            <person name="Wu Y."/>
            <person name="Zhang Z."/>
            <person name="Ro D.K."/>
            <person name="Shang Y."/>
            <person name="Huang S."/>
            <person name="Yan J."/>
        </authorList>
    </citation>
    <scope>NUCLEOTIDE SEQUENCE [LARGE SCALE GENOMIC DNA]</scope>
    <source>
        <strain evidence="3">Ta-2019</strain>
    </source>
</reference>
<dbReference type="InterPro" id="IPR037848">
    <property type="entry name" value="GEM-like"/>
</dbReference>
<feature type="domain" description="GRAM" evidence="2">
    <location>
        <begin position="190"/>
        <end position="268"/>
    </location>
</feature>
<evidence type="ECO:0000313" key="3">
    <source>
        <dbReference type="EMBL" id="KAH9289443.1"/>
    </source>
</evidence>
<dbReference type="CDD" id="cd13222">
    <property type="entry name" value="PH-GRAM_GEM"/>
    <property type="match status" value="1"/>
</dbReference>
<name>A0AA38C467_TAXCH</name>
<evidence type="ECO:0000259" key="2">
    <source>
        <dbReference type="SMART" id="SM00568"/>
    </source>
</evidence>
<dbReference type="SMART" id="SM00568">
    <property type="entry name" value="GRAM"/>
    <property type="match status" value="1"/>
</dbReference>
<dbReference type="Proteomes" id="UP000824469">
    <property type="component" value="Unassembled WGS sequence"/>
</dbReference>
<protein>
    <recommendedName>
        <fullName evidence="2">GRAM domain-containing protein</fullName>
    </recommendedName>
</protein>
<dbReference type="PANTHER" id="PTHR31969">
    <property type="entry name" value="GEM-LIKE PROTEIN 2"/>
    <property type="match status" value="1"/>
</dbReference>
<dbReference type="OMA" id="YVERENM"/>
<evidence type="ECO:0000313" key="4">
    <source>
        <dbReference type="Proteomes" id="UP000824469"/>
    </source>
</evidence>
<evidence type="ECO:0000256" key="1">
    <source>
        <dbReference type="ARBA" id="ARBA00009414"/>
    </source>
</evidence>
<comment type="caution">
    <text evidence="3">The sequence shown here is derived from an EMBL/GenBank/DDBJ whole genome shotgun (WGS) entry which is preliminary data.</text>
</comment>
<dbReference type="Gene3D" id="2.30.29.30">
    <property type="entry name" value="Pleckstrin-homology domain (PH domain)/Phosphotyrosine-binding domain (PTB)"/>
    <property type="match status" value="1"/>
</dbReference>
<keyword evidence="4" id="KW-1185">Reference proteome</keyword>
<dbReference type="Pfam" id="PF02893">
    <property type="entry name" value="GRAM"/>
    <property type="match status" value="1"/>
</dbReference>
<organism evidence="3 4">
    <name type="scientific">Taxus chinensis</name>
    <name type="common">Chinese yew</name>
    <name type="synonym">Taxus wallichiana var. chinensis</name>
    <dbReference type="NCBI Taxonomy" id="29808"/>
    <lineage>
        <taxon>Eukaryota</taxon>
        <taxon>Viridiplantae</taxon>
        <taxon>Streptophyta</taxon>
        <taxon>Embryophyta</taxon>
        <taxon>Tracheophyta</taxon>
        <taxon>Spermatophyta</taxon>
        <taxon>Pinopsida</taxon>
        <taxon>Pinidae</taxon>
        <taxon>Conifers II</taxon>
        <taxon>Cupressales</taxon>
        <taxon>Taxaceae</taxon>
        <taxon>Taxus</taxon>
    </lineage>
</organism>
<dbReference type="AlphaFoldDB" id="A0AA38C467"/>
<accession>A0AA38C467</accession>
<gene>
    <name evidence="3" type="ORF">KI387_033560</name>
</gene>
<dbReference type="InterPro" id="IPR011993">
    <property type="entry name" value="PH-like_dom_sf"/>
</dbReference>
<dbReference type="InterPro" id="IPR004182">
    <property type="entry name" value="GRAM"/>
</dbReference>